<dbReference type="EMBL" id="CAJVPV010003240">
    <property type="protein sequence ID" value="CAG8546852.1"/>
    <property type="molecule type" value="Genomic_DNA"/>
</dbReference>
<evidence type="ECO:0000313" key="3">
    <source>
        <dbReference type="EMBL" id="CAG8546852.1"/>
    </source>
</evidence>
<keyword evidence="1" id="KW-0175">Coiled coil</keyword>
<comment type="caution">
    <text evidence="3">The sequence shown here is derived from an EMBL/GenBank/DDBJ whole genome shotgun (WGS) entry which is preliminary data.</text>
</comment>
<reference evidence="3" key="1">
    <citation type="submission" date="2021-06" db="EMBL/GenBank/DDBJ databases">
        <authorList>
            <person name="Kallberg Y."/>
            <person name="Tangrot J."/>
            <person name="Rosling A."/>
        </authorList>
    </citation>
    <scope>NUCLEOTIDE SEQUENCE</scope>
    <source>
        <strain evidence="3">CL551</strain>
    </source>
</reference>
<keyword evidence="4" id="KW-1185">Reference proteome</keyword>
<proteinExistence type="predicted"/>
<dbReference type="OrthoDB" id="2441332at2759"/>
<feature type="coiled-coil region" evidence="1">
    <location>
        <begin position="564"/>
        <end position="591"/>
    </location>
</feature>
<organism evidence="3 4">
    <name type="scientific">Acaulospora morrowiae</name>
    <dbReference type="NCBI Taxonomy" id="94023"/>
    <lineage>
        <taxon>Eukaryota</taxon>
        <taxon>Fungi</taxon>
        <taxon>Fungi incertae sedis</taxon>
        <taxon>Mucoromycota</taxon>
        <taxon>Glomeromycotina</taxon>
        <taxon>Glomeromycetes</taxon>
        <taxon>Diversisporales</taxon>
        <taxon>Acaulosporaceae</taxon>
        <taxon>Acaulospora</taxon>
    </lineage>
</organism>
<accession>A0A9N9B033</accession>
<evidence type="ECO:0000256" key="1">
    <source>
        <dbReference type="SAM" id="Coils"/>
    </source>
</evidence>
<sequence length="700" mass="80778">MTPSPKQVHEYFEQNASDWDIIGFFNECSSIETYRDKVGHYLTSLELINCTENGKRREKAQELLQLYKQGMLGAGDLYACLMFKSLESRDFASHRRPLCLSDGKTRVKEWEKVHSNTQININRSTINGTVREITNGVYGTMNKVVFDVKLAPKRENQDANNDKISKRAKINGSSPAHASTPQHEENQDKNILKKVQNDEQILGSADSKMDKGTSFVPSSNFNCDEEVIDFRDVSKKDWILEDCNLSSEFRNFQQSTIQQVKEKPCLSNVMLIESTKPTYLNCNNEIWNKVFQRQISPRLSPLVISLIAEYSSMLNSFISPDKIQKKWSENFSKIAELDKDNKDDFCKSQIILRNFLLLSINNDNEDTFVHVILHDLIKEVFRNSMVELVWANSESSCSKENIIKKSDFKIMNNEKDEIIFGEVKSKDSSSVLAKKDLIKLANYQVDALNELVKKYDNKVEMISFGIWVCGARIRIYKMDMNYDGIYRMFLISNVVIPTERARFVNLIPVLEAFQDTKHRLSEVLKAIASNTSPSSLSRSSYGRTPTPSPKLVKITIIELEPKNAKLIKVREENAKREAENAERKAITHERENIAQPNLNLKWNLNPLQPLYHKMIHLNKYQKTHLIYLKSKTSKSLENSWSEDAIASMNSWMRCIGKWLVVRLVRESMRRSFNVDYLARKHPRLSRILNLLPMNGKTNRA</sequence>
<gene>
    <name evidence="3" type="ORF">AMORRO_LOCUS5388</name>
</gene>
<protein>
    <submittedName>
        <fullName evidence="3">1615_t:CDS:1</fullName>
    </submittedName>
</protein>
<feature type="compositionally biased region" description="Basic and acidic residues" evidence="2">
    <location>
        <begin position="155"/>
        <end position="165"/>
    </location>
</feature>
<evidence type="ECO:0000256" key="2">
    <source>
        <dbReference type="SAM" id="MobiDB-lite"/>
    </source>
</evidence>
<feature type="compositionally biased region" description="Polar residues" evidence="2">
    <location>
        <begin position="171"/>
        <end position="181"/>
    </location>
</feature>
<name>A0A9N9B033_9GLOM</name>
<dbReference type="AlphaFoldDB" id="A0A9N9B033"/>
<evidence type="ECO:0000313" key="4">
    <source>
        <dbReference type="Proteomes" id="UP000789342"/>
    </source>
</evidence>
<dbReference type="Proteomes" id="UP000789342">
    <property type="component" value="Unassembled WGS sequence"/>
</dbReference>
<feature type="region of interest" description="Disordered" evidence="2">
    <location>
        <begin position="155"/>
        <end position="192"/>
    </location>
</feature>
<feature type="compositionally biased region" description="Basic and acidic residues" evidence="2">
    <location>
        <begin position="182"/>
        <end position="192"/>
    </location>
</feature>